<accession>A0A1I4DBP2</accession>
<dbReference type="EMBL" id="FOSK01000011">
    <property type="protein sequence ID" value="SFK90912.1"/>
    <property type="molecule type" value="Genomic_DNA"/>
</dbReference>
<sequence>MRAAGTLNEPLLLLRPEITNGTDGSITKSYQQVAMVWALVEASTGSQSTVAGRIASTYPLTLTIRRRTDVAEGWRVERDGQSLRVKAVLPHSEQAPFMQILCEQEEGDDGGT</sequence>
<evidence type="ECO:0000313" key="2">
    <source>
        <dbReference type="Proteomes" id="UP000199598"/>
    </source>
</evidence>
<protein>
    <submittedName>
        <fullName evidence="1">Phage head-tail adaptor, putative, SPP1 family</fullName>
    </submittedName>
</protein>
<reference evidence="1 2" key="1">
    <citation type="submission" date="2016-10" db="EMBL/GenBank/DDBJ databases">
        <authorList>
            <person name="Varghese N."/>
            <person name="Submissions S."/>
        </authorList>
    </citation>
    <scope>NUCLEOTIDE SEQUENCE [LARGE SCALE GENOMIC DNA]</scope>
    <source>
        <strain evidence="1 2">DSM 16392</strain>
    </source>
</reference>
<proteinExistence type="predicted"/>
<dbReference type="InterPro" id="IPR038666">
    <property type="entry name" value="SSP1_head-tail_sf"/>
</dbReference>
<dbReference type="InterPro" id="IPR008767">
    <property type="entry name" value="Phage_SPP1_head-tail_adaptor"/>
</dbReference>
<dbReference type="RefSeq" id="WP_093522056.1">
    <property type="nucleotide sequence ID" value="NZ_FOSK01000011.1"/>
</dbReference>
<keyword evidence="2" id="KW-1185">Reference proteome</keyword>
<name>A0A1I4DBP2_9HYPH</name>
<dbReference type="Pfam" id="PF05521">
    <property type="entry name" value="Phage_HCP"/>
    <property type="match status" value="1"/>
</dbReference>
<comment type="caution">
    <text evidence="1">The sequence shown here is derived from an EMBL/GenBank/DDBJ whole genome shotgun (WGS) entry which is preliminary data.</text>
</comment>
<organism evidence="1 2">
    <name type="scientific">Pseudovibrio ascidiaceicola</name>
    <dbReference type="NCBI Taxonomy" id="285279"/>
    <lineage>
        <taxon>Bacteria</taxon>
        <taxon>Pseudomonadati</taxon>
        <taxon>Pseudomonadota</taxon>
        <taxon>Alphaproteobacteria</taxon>
        <taxon>Hyphomicrobiales</taxon>
        <taxon>Stappiaceae</taxon>
        <taxon>Pseudovibrio</taxon>
    </lineage>
</organism>
<dbReference type="Proteomes" id="UP000199598">
    <property type="component" value="Unassembled WGS sequence"/>
</dbReference>
<evidence type="ECO:0000313" key="1">
    <source>
        <dbReference type="EMBL" id="SFK90912.1"/>
    </source>
</evidence>
<dbReference type="Gene3D" id="2.40.10.270">
    <property type="entry name" value="Bacteriophage SPP1 head-tail adaptor protein"/>
    <property type="match status" value="1"/>
</dbReference>
<dbReference type="NCBIfam" id="TIGR01563">
    <property type="entry name" value="gp16_SPP1"/>
    <property type="match status" value="1"/>
</dbReference>
<gene>
    <name evidence="1" type="ORF">SAMN04488518_111107</name>
</gene>